<accession>A0A0L8N1L4</accession>
<feature type="compositionally biased region" description="Pro residues" evidence="1">
    <location>
        <begin position="27"/>
        <end position="37"/>
    </location>
</feature>
<gene>
    <name evidence="3" type="ORF">ADK75_07455</name>
</gene>
<keyword evidence="2" id="KW-0472">Membrane</keyword>
<keyword evidence="2" id="KW-1133">Transmembrane helix</keyword>
<comment type="caution">
    <text evidence="3">The sequence shown here is derived from an EMBL/GenBank/DDBJ whole genome shotgun (WGS) entry which is preliminary data.</text>
</comment>
<feature type="transmembrane region" description="Helical" evidence="2">
    <location>
        <begin position="54"/>
        <end position="74"/>
    </location>
</feature>
<feature type="region of interest" description="Disordered" evidence="1">
    <location>
        <begin position="21"/>
        <end position="44"/>
    </location>
</feature>
<evidence type="ECO:0000313" key="4">
    <source>
        <dbReference type="Proteomes" id="UP000037084"/>
    </source>
</evidence>
<name>A0A0L8N1L4_STRVG</name>
<reference evidence="4" key="1">
    <citation type="submission" date="2015-07" db="EMBL/GenBank/DDBJ databases">
        <authorList>
            <consortium name="Consortium for Microbial Forensics and Genomics (microFORGE)"/>
            <person name="Knight B.M."/>
            <person name="Roberts D.P."/>
            <person name="Lin D."/>
            <person name="Hari K."/>
            <person name="Fletcher J."/>
            <person name="Melcher U."/>
            <person name="Blagden T."/>
            <person name="Winegar R.A."/>
        </authorList>
    </citation>
    <scope>NUCLEOTIDE SEQUENCE [LARGE SCALE GENOMIC DNA]</scope>
    <source>
        <strain evidence="4">NRRL B-1447</strain>
    </source>
</reference>
<dbReference type="PATRIC" id="fig|1961.12.peg.1710"/>
<evidence type="ECO:0000256" key="2">
    <source>
        <dbReference type="SAM" id="Phobius"/>
    </source>
</evidence>
<dbReference type="Proteomes" id="UP000037084">
    <property type="component" value="Unassembled WGS sequence"/>
</dbReference>
<dbReference type="OrthoDB" id="4350296at2"/>
<evidence type="ECO:0000256" key="1">
    <source>
        <dbReference type="SAM" id="MobiDB-lite"/>
    </source>
</evidence>
<protein>
    <recommendedName>
        <fullName evidence="5">ABC transporter permease</fullName>
    </recommendedName>
</protein>
<dbReference type="EMBL" id="LGUV01000050">
    <property type="protein sequence ID" value="KOG56483.1"/>
    <property type="molecule type" value="Genomic_DNA"/>
</dbReference>
<feature type="transmembrane region" description="Helical" evidence="2">
    <location>
        <begin position="177"/>
        <end position="197"/>
    </location>
</feature>
<dbReference type="AlphaFoldDB" id="A0A0L8N1L4"/>
<organism evidence="3 4">
    <name type="scientific">Streptomyces virginiae</name>
    <name type="common">Streptomyces cinnamonensis</name>
    <dbReference type="NCBI Taxonomy" id="1961"/>
    <lineage>
        <taxon>Bacteria</taxon>
        <taxon>Bacillati</taxon>
        <taxon>Actinomycetota</taxon>
        <taxon>Actinomycetes</taxon>
        <taxon>Kitasatosporales</taxon>
        <taxon>Streptomycetaceae</taxon>
        <taxon>Streptomyces</taxon>
    </lineage>
</organism>
<feature type="transmembrane region" description="Helical" evidence="2">
    <location>
        <begin position="104"/>
        <end position="122"/>
    </location>
</feature>
<evidence type="ECO:0008006" key="5">
    <source>
        <dbReference type="Google" id="ProtNLM"/>
    </source>
</evidence>
<feature type="transmembrane region" description="Helical" evidence="2">
    <location>
        <begin position="129"/>
        <end position="148"/>
    </location>
</feature>
<evidence type="ECO:0000313" key="3">
    <source>
        <dbReference type="EMBL" id="KOG56483.1"/>
    </source>
</evidence>
<proteinExistence type="predicted"/>
<keyword evidence="2" id="KW-0812">Transmembrane</keyword>
<sequence length="235" mass="24265">MTRSADAACGHTWHDVGVTEAVTPQSPLDPPPLPPEKPGAATGAITPEDIRDGAVVALLVGAAGLLLGLLWAWLAPRVQYVSNGEAVFLRNSESEARIASDGTFFLLSLGLGALSAVGTFLWRRAGGVPLVIGLGAGSVFAALVGWRFGLWLGPSSDLVAAANRAGKGVPFDAPLELLAHGALLAWPMTAVLLHLALTALWTPRDPDPAPVYGWTGYYQAPPADSAPSAPEAPRA</sequence>